<dbReference type="AlphaFoldDB" id="A0AAD2Q0A8"/>
<accession>A0AAD2Q0A8</accession>
<keyword evidence="2" id="KW-1185">Reference proteome</keyword>
<evidence type="ECO:0000313" key="2">
    <source>
        <dbReference type="Proteomes" id="UP001295794"/>
    </source>
</evidence>
<reference evidence="1" key="1">
    <citation type="submission" date="2023-11" db="EMBL/GenBank/DDBJ databases">
        <authorList>
            <person name="De Vega J J."/>
            <person name="De Vega J J."/>
        </authorList>
    </citation>
    <scope>NUCLEOTIDE SEQUENCE</scope>
</reference>
<evidence type="ECO:0000313" key="1">
    <source>
        <dbReference type="EMBL" id="CAK5261893.1"/>
    </source>
</evidence>
<dbReference type="EMBL" id="CAVNYO010000002">
    <property type="protein sequence ID" value="CAK5261893.1"/>
    <property type="molecule type" value="Genomic_DNA"/>
</dbReference>
<protein>
    <submittedName>
        <fullName evidence="1">Uncharacterized protein</fullName>
    </submittedName>
</protein>
<organism evidence="1 2">
    <name type="scientific">Mycena citricolor</name>
    <dbReference type="NCBI Taxonomy" id="2018698"/>
    <lineage>
        <taxon>Eukaryota</taxon>
        <taxon>Fungi</taxon>
        <taxon>Dikarya</taxon>
        <taxon>Basidiomycota</taxon>
        <taxon>Agaricomycotina</taxon>
        <taxon>Agaricomycetes</taxon>
        <taxon>Agaricomycetidae</taxon>
        <taxon>Agaricales</taxon>
        <taxon>Marasmiineae</taxon>
        <taxon>Mycenaceae</taxon>
        <taxon>Mycena</taxon>
    </lineage>
</organism>
<feature type="non-terminal residue" evidence="1">
    <location>
        <position position="1"/>
    </location>
</feature>
<name>A0AAD2Q0A8_9AGAR</name>
<dbReference type="Proteomes" id="UP001295794">
    <property type="component" value="Unassembled WGS sequence"/>
</dbReference>
<comment type="caution">
    <text evidence="1">The sequence shown here is derived from an EMBL/GenBank/DDBJ whole genome shotgun (WGS) entry which is preliminary data.</text>
</comment>
<proteinExistence type="predicted"/>
<sequence length="122" mass="13951">CSVPSSSPREVLFPISTLPCFPQQRKRARLRPKTKTCTVSSASLLRLYLSSTCILLSIYDNRPHFDPIYHPSLSRQEKSGVRLLVEARQDDRSTMVLLLVLRRCSLPLLLRKRPICSRSART</sequence>
<gene>
    <name evidence="1" type="ORF">MYCIT1_LOCUS173</name>
</gene>